<protein>
    <submittedName>
        <fullName evidence="2">Uncharacterized protein</fullName>
    </submittedName>
</protein>
<sequence>MKEPATPGFATDNMVKITQISEPASKNGPAKAASGLTVGLTEKILSVSRSEPAKEIQPASDSENPIMKATDVKMMAELATEPMVETSKRILTESARESGADVIESSTDTKPEDTTEPADAPTNDLNQKAMEEHAKSPMNEIEANRRQQRILEVIKKRMPLTDEQLAIISAFGHAMQPATEETAAEAARRLHALIPPFDEEEETGDWLYRTWDLMVDLAISPDSTSHIQERLMSVLENLQQRAKGTIMIDGEEMRVWKDLSVLNEVLEPCFKDPTLSAQPNAFTPESVQTWLNVTAFAARLLSAYYCCYYEEAMWVMRWTLEEEPIATLGFAQAVKIEVNRYPAGLLYNGPEIMCLQRWGFWIERFEELGNNGPYIGEEARKAALEAAESMRKLERRIGNTLSTQ</sequence>
<dbReference type="PANTHER" id="PTHR38797">
    <property type="entry name" value="NUCLEAR PORE COMPLEX PROTEIN NUP85-RELATED"/>
    <property type="match status" value="1"/>
</dbReference>
<dbReference type="OrthoDB" id="3350591at2759"/>
<reference evidence="2" key="1">
    <citation type="journal article" date="2020" name="Phytopathology">
        <title>Genome Sequence Resources of Colletotrichum truncatum, C. plurivorum, C. musicola, and C. sojae: Four Species Pathogenic to Soybean (Glycine max).</title>
        <authorList>
            <person name="Rogerio F."/>
            <person name="Boufleur T.R."/>
            <person name="Ciampi-Guillardi M."/>
            <person name="Sukno S.A."/>
            <person name="Thon M.R."/>
            <person name="Massola Junior N.S."/>
            <person name="Baroncelli R."/>
        </authorList>
    </citation>
    <scope>NUCLEOTIDE SEQUENCE</scope>
    <source>
        <strain evidence="2">LFN0074</strain>
    </source>
</reference>
<proteinExistence type="predicted"/>
<dbReference type="AlphaFoldDB" id="A0A8H6MU17"/>
<dbReference type="InterPro" id="IPR053204">
    <property type="entry name" value="Oxopyrrolidines_Biosynth-assoc"/>
</dbReference>
<dbReference type="InterPro" id="IPR022085">
    <property type="entry name" value="OpdG"/>
</dbReference>
<dbReference type="Pfam" id="PF12311">
    <property type="entry name" value="DUF3632"/>
    <property type="match status" value="1"/>
</dbReference>
<evidence type="ECO:0000256" key="1">
    <source>
        <dbReference type="SAM" id="MobiDB-lite"/>
    </source>
</evidence>
<gene>
    <name evidence="2" type="ORF">CMUS01_13772</name>
</gene>
<evidence type="ECO:0000313" key="2">
    <source>
        <dbReference type="EMBL" id="KAF6808982.1"/>
    </source>
</evidence>
<accession>A0A8H6MU17</accession>
<dbReference type="PANTHER" id="PTHR38797:SF4">
    <property type="entry name" value="NUCLEAR PORE COMPLEX PROTEIN NUP85"/>
    <property type="match status" value="1"/>
</dbReference>
<organism evidence="2 3">
    <name type="scientific">Colletotrichum musicola</name>
    <dbReference type="NCBI Taxonomy" id="2175873"/>
    <lineage>
        <taxon>Eukaryota</taxon>
        <taxon>Fungi</taxon>
        <taxon>Dikarya</taxon>
        <taxon>Ascomycota</taxon>
        <taxon>Pezizomycotina</taxon>
        <taxon>Sordariomycetes</taxon>
        <taxon>Hypocreomycetidae</taxon>
        <taxon>Glomerellales</taxon>
        <taxon>Glomerellaceae</taxon>
        <taxon>Colletotrichum</taxon>
        <taxon>Colletotrichum orchidearum species complex</taxon>
    </lineage>
</organism>
<keyword evidence="3" id="KW-1185">Reference proteome</keyword>
<evidence type="ECO:0000313" key="3">
    <source>
        <dbReference type="Proteomes" id="UP000639643"/>
    </source>
</evidence>
<dbReference type="EMBL" id="WIGM01000910">
    <property type="protein sequence ID" value="KAF6808982.1"/>
    <property type="molecule type" value="Genomic_DNA"/>
</dbReference>
<feature type="region of interest" description="Disordered" evidence="1">
    <location>
        <begin position="93"/>
        <end position="125"/>
    </location>
</feature>
<comment type="caution">
    <text evidence="2">The sequence shown here is derived from an EMBL/GenBank/DDBJ whole genome shotgun (WGS) entry which is preliminary data.</text>
</comment>
<dbReference type="Proteomes" id="UP000639643">
    <property type="component" value="Unassembled WGS sequence"/>
</dbReference>
<name>A0A8H6MU17_9PEZI</name>